<comment type="caution">
    <text evidence="8">The sequence shown here is derived from an EMBL/GenBank/DDBJ whole genome shotgun (WGS) entry which is preliminary data.</text>
</comment>
<dbReference type="Pfam" id="PF01061">
    <property type="entry name" value="ABC2_membrane"/>
    <property type="match status" value="1"/>
</dbReference>
<dbReference type="Proteomes" id="UP000298061">
    <property type="component" value="Unassembled WGS sequence"/>
</dbReference>
<dbReference type="EMBL" id="SFCI01000409">
    <property type="protein sequence ID" value="TFY79979.1"/>
    <property type="molecule type" value="Genomic_DNA"/>
</dbReference>
<dbReference type="GO" id="GO:0016020">
    <property type="term" value="C:membrane"/>
    <property type="evidence" value="ECO:0007669"/>
    <property type="project" value="UniProtKB-SubCell"/>
</dbReference>
<evidence type="ECO:0000256" key="2">
    <source>
        <dbReference type="ARBA" id="ARBA00022448"/>
    </source>
</evidence>
<evidence type="ECO:0000256" key="1">
    <source>
        <dbReference type="ARBA" id="ARBA00004141"/>
    </source>
</evidence>
<evidence type="ECO:0000313" key="9">
    <source>
        <dbReference type="Proteomes" id="UP000298061"/>
    </source>
</evidence>
<dbReference type="AlphaFoldDB" id="A0A4Z0A281"/>
<evidence type="ECO:0000256" key="5">
    <source>
        <dbReference type="ARBA" id="ARBA00023136"/>
    </source>
</evidence>
<evidence type="ECO:0000256" key="6">
    <source>
        <dbReference type="SAM" id="Phobius"/>
    </source>
</evidence>
<keyword evidence="2" id="KW-0813">Transport</keyword>
<keyword evidence="5 6" id="KW-0472">Membrane</keyword>
<dbReference type="STRING" id="135208.A0A4Z0A281"/>
<dbReference type="OrthoDB" id="245989at2759"/>
<evidence type="ECO:0000256" key="3">
    <source>
        <dbReference type="ARBA" id="ARBA00022692"/>
    </source>
</evidence>
<dbReference type="PANTHER" id="PTHR19241">
    <property type="entry name" value="ATP-BINDING CASSETTE TRANSPORTER"/>
    <property type="match status" value="1"/>
</dbReference>
<comment type="subcellular location">
    <subcellularLocation>
        <location evidence="1">Membrane</location>
        <topology evidence="1">Multi-pass membrane protein</topology>
    </subcellularLocation>
</comment>
<accession>A0A4Z0A281</accession>
<gene>
    <name evidence="8" type="ORF">EWM64_g4033</name>
</gene>
<feature type="domain" description="ABC-2 type transporter transmembrane" evidence="7">
    <location>
        <begin position="5"/>
        <end position="71"/>
    </location>
</feature>
<sequence length="174" mass="19951">MSTAFPLYYTTISQAVAAMSPSAEVAAILYSFLFSFVIIFNGVLQPFRQLGWWKWMYRVTPFSYLVSAMLSQIVGGQQVNCAPEEVNRLTPPSGDTCIQYLGAFIQRAGGFLLDESATGTCEYCQARTTDEWLSRSFNIIYSHHWWNFGLLWAYVIFNVAAIYAFTWIRIWTRK</sequence>
<feature type="transmembrane region" description="Helical" evidence="6">
    <location>
        <begin position="151"/>
        <end position="171"/>
    </location>
</feature>
<proteinExistence type="predicted"/>
<dbReference type="InterPro" id="IPR013525">
    <property type="entry name" value="ABC2_TM"/>
</dbReference>
<reference evidence="8 9" key="1">
    <citation type="submission" date="2019-02" db="EMBL/GenBank/DDBJ databases">
        <title>Genome sequencing of the rare red list fungi Hericium alpestre (H. flagellum).</title>
        <authorList>
            <person name="Buettner E."/>
            <person name="Kellner H."/>
        </authorList>
    </citation>
    <scope>NUCLEOTIDE SEQUENCE [LARGE SCALE GENOMIC DNA]</scope>
    <source>
        <strain evidence="8 9">DSM 108284</strain>
    </source>
</reference>
<dbReference type="GO" id="GO:0140359">
    <property type="term" value="F:ABC-type transporter activity"/>
    <property type="evidence" value="ECO:0007669"/>
    <property type="project" value="InterPro"/>
</dbReference>
<keyword evidence="3 6" id="KW-0812">Transmembrane</keyword>
<name>A0A4Z0A281_9AGAM</name>
<feature type="transmembrane region" description="Helical" evidence="6">
    <location>
        <begin position="25"/>
        <end position="43"/>
    </location>
</feature>
<evidence type="ECO:0000313" key="8">
    <source>
        <dbReference type="EMBL" id="TFY79979.1"/>
    </source>
</evidence>
<protein>
    <recommendedName>
        <fullName evidence="7">ABC-2 type transporter transmembrane domain-containing protein</fullName>
    </recommendedName>
</protein>
<organism evidence="8 9">
    <name type="scientific">Hericium alpestre</name>
    <dbReference type="NCBI Taxonomy" id="135208"/>
    <lineage>
        <taxon>Eukaryota</taxon>
        <taxon>Fungi</taxon>
        <taxon>Dikarya</taxon>
        <taxon>Basidiomycota</taxon>
        <taxon>Agaricomycotina</taxon>
        <taxon>Agaricomycetes</taxon>
        <taxon>Russulales</taxon>
        <taxon>Hericiaceae</taxon>
        <taxon>Hericium</taxon>
    </lineage>
</organism>
<evidence type="ECO:0000259" key="7">
    <source>
        <dbReference type="Pfam" id="PF01061"/>
    </source>
</evidence>
<keyword evidence="9" id="KW-1185">Reference proteome</keyword>
<evidence type="ECO:0000256" key="4">
    <source>
        <dbReference type="ARBA" id="ARBA00022989"/>
    </source>
</evidence>
<keyword evidence="4 6" id="KW-1133">Transmembrane helix</keyword>